<dbReference type="InterPro" id="IPR037039">
    <property type="entry name" value="CM_AroQ_sf_eucaryotic"/>
</dbReference>
<dbReference type="GO" id="GO:0046417">
    <property type="term" value="P:chorismate metabolic process"/>
    <property type="evidence" value="ECO:0007669"/>
    <property type="project" value="InterPro"/>
</dbReference>
<comment type="catalytic activity">
    <reaction evidence="1">
        <text>chorismate = prephenate</text>
        <dbReference type="Rhea" id="RHEA:13897"/>
        <dbReference type="ChEBI" id="CHEBI:29748"/>
        <dbReference type="ChEBI" id="CHEBI:29934"/>
        <dbReference type="EC" id="5.4.99.5"/>
    </reaction>
</comment>
<dbReference type="PROSITE" id="PS51169">
    <property type="entry name" value="CHORISMATE_MUT_3"/>
    <property type="match status" value="1"/>
</dbReference>
<dbReference type="AlphaFoldDB" id="A0AAD6LAM9"/>
<feature type="compositionally biased region" description="Low complexity" evidence="10">
    <location>
        <begin position="8"/>
        <end position="27"/>
    </location>
</feature>
<keyword evidence="6" id="KW-0028">Amino-acid biosynthesis</keyword>
<dbReference type="Pfam" id="PF01817">
    <property type="entry name" value="CM_2"/>
    <property type="match status" value="1"/>
</dbReference>
<evidence type="ECO:0000256" key="1">
    <source>
        <dbReference type="ARBA" id="ARBA00000824"/>
    </source>
</evidence>
<name>A0AAD6LAM9_9ROSI</name>
<dbReference type="Proteomes" id="UP001164929">
    <property type="component" value="Chromosome 18"/>
</dbReference>
<dbReference type="GO" id="GO:0042803">
    <property type="term" value="F:protein homodimerization activity"/>
    <property type="evidence" value="ECO:0007669"/>
    <property type="project" value="UniProtKB-ARBA"/>
</dbReference>
<evidence type="ECO:0000256" key="2">
    <source>
        <dbReference type="ARBA" id="ARBA00004496"/>
    </source>
</evidence>
<keyword evidence="8" id="KW-0413">Isomerase</keyword>
<evidence type="ECO:0000313" key="12">
    <source>
        <dbReference type="EMBL" id="KAJ6957049.1"/>
    </source>
</evidence>
<evidence type="ECO:0000256" key="5">
    <source>
        <dbReference type="ARBA" id="ARBA00022490"/>
    </source>
</evidence>
<dbReference type="NCBIfam" id="TIGR01802">
    <property type="entry name" value="CM_pl-yst"/>
    <property type="match status" value="1"/>
</dbReference>
<dbReference type="PANTHER" id="PTHR21145">
    <property type="entry name" value="CHORISMATE MUTASE"/>
    <property type="match status" value="1"/>
</dbReference>
<feature type="domain" description="Chorismate mutase" evidence="11">
    <location>
        <begin position="657"/>
        <end position="766"/>
    </location>
</feature>
<evidence type="ECO:0000256" key="9">
    <source>
        <dbReference type="SAM" id="Coils"/>
    </source>
</evidence>
<evidence type="ECO:0000256" key="4">
    <source>
        <dbReference type="ARBA" id="ARBA00012404"/>
    </source>
</evidence>
<keyword evidence="5" id="KW-0963">Cytoplasm</keyword>
<keyword evidence="13" id="KW-1185">Reference proteome</keyword>
<evidence type="ECO:0000256" key="10">
    <source>
        <dbReference type="SAM" id="MobiDB-lite"/>
    </source>
</evidence>
<evidence type="ECO:0000256" key="7">
    <source>
        <dbReference type="ARBA" id="ARBA00023141"/>
    </source>
</evidence>
<comment type="caution">
    <text evidence="12">The sequence shown here is derived from an EMBL/GenBank/DDBJ whole genome shotgun (WGS) entry which is preliminary data.</text>
</comment>
<gene>
    <name evidence="12" type="ORF">NC653_039086</name>
</gene>
<comment type="subcellular location">
    <subcellularLocation>
        <location evidence="2">Cytoplasm</location>
    </subcellularLocation>
</comment>
<evidence type="ECO:0000259" key="11">
    <source>
        <dbReference type="Pfam" id="PF01817"/>
    </source>
</evidence>
<dbReference type="InterPro" id="IPR008238">
    <property type="entry name" value="Chorismate_mutase_AroQ_euk"/>
</dbReference>
<feature type="region of interest" description="Disordered" evidence="10">
    <location>
        <begin position="1"/>
        <end position="35"/>
    </location>
</feature>
<dbReference type="GO" id="GO:0009073">
    <property type="term" value="P:aromatic amino acid family biosynthetic process"/>
    <property type="evidence" value="ECO:0007669"/>
    <property type="project" value="UniProtKB-KW"/>
</dbReference>
<dbReference type="GO" id="GO:0008652">
    <property type="term" value="P:amino acid biosynthetic process"/>
    <property type="evidence" value="ECO:0007669"/>
    <property type="project" value="UniProtKB-KW"/>
</dbReference>
<comment type="pathway">
    <text evidence="3">Metabolic intermediate biosynthesis; prephenate biosynthesis; prephenate from chorismate: step 1/1.</text>
</comment>
<dbReference type="SUPFAM" id="SSF48600">
    <property type="entry name" value="Chorismate mutase II"/>
    <property type="match status" value="2"/>
</dbReference>
<sequence length="775" mass="87561">MKIHHQGSIFKPPITSSSSPSPLFQSQKTHDDSPLPLPLRVADILLFDDKDDDVLDELLMMGGEGRCRGWQRSSSCYPPHRIAARWISGLRRSKVKESNKDELGGDGIVQVRRSMKGLNEQDSRNSASEITVSEQCNREATVNLGVGCCLLHLIAASKNELDKMLEMRMQMEKLLENVREELRKKDGLSKPSNVCAYSTTHIVDGPDFETQLSPQIFTSSYVLPGSSAITVCDHSLRWETPMQEECSEGMDKLEAELEVELERLQLHLDTVDNSVKCPQKKGRWVTNEDIATSKSQTGSSGEVVAFVFEDQAAGSEEHRGVPPRELEQRLHELLESRQQEHIRELEAKLECLEHKLREKEMEVSWWKDTARLISRHLPGSSKFSSHHLAKLLNFQQSNPPEQPNIVAIKSSQRVLFTFCLVAEKIYRDKTHQRYKNNKAMAEGGSGSEFTLDSIRKSLIRQEDTIVFCLMERARFPMNSALYNQSLDLVPGFSGPLVDFIVQETEAVQAKVGVVYKNNKAMAEGGSGSEFTLDSIRKSLIRQEDTIVFCLMERARFPMNSALYNQSLDLVPGFSGPLVDFIVQETEAVQAKAGRYVNPEENPFFPDNLPPSLVPNYNYSQVLHPGGASININKAIWDMYLNQLLPLFVVAGDDGDYASTAASDLSCLQALSRRIHYGKFVAEIKFRDAPHDYEPPIRAKDADELMKLLTDERVEKMVKKRVEKKAIVFGQDVSGSNNTDNKHYKVDPSVVARLYDEWVIPLTKRVEVEYLIRRLN</sequence>
<keyword evidence="7" id="KW-0057">Aromatic amino acid biosynthesis</keyword>
<accession>A0AAD6LAM9</accession>
<proteinExistence type="predicted"/>
<dbReference type="PANTHER" id="PTHR21145:SF12">
    <property type="entry name" value="CHORISMATE MUTASE"/>
    <property type="match status" value="1"/>
</dbReference>
<dbReference type="GO" id="GO:0004106">
    <property type="term" value="F:chorismate mutase activity"/>
    <property type="evidence" value="ECO:0007669"/>
    <property type="project" value="UniProtKB-EC"/>
</dbReference>
<feature type="coiled-coil region" evidence="9">
    <location>
        <begin position="154"/>
        <end position="184"/>
    </location>
</feature>
<evidence type="ECO:0000256" key="3">
    <source>
        <dbReference type="ARBA" id="ARBA00004817"/>
    </source>
</evidence>
<dbReference type="InterPro" id="IPR036263">
    <property type="entry name" value="Chorismate_II_sf"/>
</dbReference>
<keyword evidence="9" id="KW-0175">Coiled coil</keyword>
<feature type="coiled-coil region" evidence="9">
    <location>
        <begin position="335"/>
        <end position="362"/>
    </location>
</feature>
<evidence type="ECO:0000256" key="6">
    <source>
        <dbReference type="ARBA" id="ARBA00022605"/>
    </source>
</evidence>
<dbReference type="FunFam" id="1.10.590.10:FF:000001">
    <property type="entry name" value="Chorismate mutase"/>
    <property type="match status" value="1"/>
</dbReference>
<dbReference type="Gene3D" id="1.10.590.10">
    <property type="entry name" value="Chorismate mutase, AroQ class superfamily, eukaryotic"/>
    <property type="match status" value="2"/>
</dbReference>
<evidence type="ECO:0000256" key="8">
    <source>
        <dbReference type="ARBA" id="ARBA00023235"/>
    </source>
</evidence>
<evidence type="ECO:0000313" key="13">
    <source>
        <dbReference type="Proteomes" id="UP001164929"/>
    </source>
</evidence>
<protein>
    <recommendedName>
        <fullName evidence="4">chorismate mutase</fullName>
        <ecNumber evidence="4">5.4.99.5</ecNumber>
    </recommendedName>
</protein>
<organism evidence="12 13">
    <name type="scientific">Populus alba x Populus x berolinensis</name>
    <dbReference type="NCBI Taxonomy" id="444605"/>
    <lineage>
        <taxon>Eukaryota</taxon>
        <taxon>Viridiplantae</taxon>
        <taxon>Streptophyta</taxon>
        <taxon>Embryophyta</taxon>
        <taxon>Tracheophyta</taxon>
        <taxon>Spermatophyta</taxon>
        <taxon>Magnoliopsida</taxon>
        <taxon>eudicotyledons</taxon>
        <taxon>Gunneridae</taxon>
        <taxon>Pentapetalae</taxon>
        <taxon>rosids</taxon>
        <taxon>fabids</taxon>
        <taxon>Malpighiales</taxon>
        <taxon>Salicaceae</taxon>
        <taxon>Saliceae</taxon>
        <taxon>Populus</taxon>
    </lineage>
</organism>
<dbReference type="InterPro" id="IPR002701">
    <property type="entry name" value="CM_II_prokaryot"/>
</dbReference>
<reference evidence="12 13" key="1">
    <citation type="journal article" date="2023" name="Mol. Ecol. Resour.">
        <title>Chromosome-level genome assembly of a triploid poplar Populus alba 'Berolinensis'.</title>
        <authorList>
            <person name="Chen S."/>
            <person name="Yu Y."/>
            <person name="Wang X."/>
            <person name="Wang S."/>
            <person name="Zhang T."/>
            <person name="Zhou Y."/>
            <person name="He R."/>
            <person name="Meng N."/>
            <person name="Wang Y."/>
            <person name="Liu W."/>
            <person name="Liu Z."/>
            <person name="Liu J."/>
            <person name="Guo Q."/>
            <person name="Huang H."/>
            <person name="Sederoff R.R."/>
            <person name="Wang G."/>
            <person name="Qu G."/>
            <person name="Chen S."/>
        </authorList>
    </citation>
    <scope>NUCLEOTIDE SEQUENCE [LARGE SCALE GENOMIC DNA]</scope>
    <source>
        <strain evidence="12">SC-2020</strain>
    </source>
</reference>
<dbReference type="EMBL" id="JAQIZT010000018">
    <property type="protein sequence ID" value="KAJ6957049.1"/>
    <property type="molecule type" value="Genomic_DNA"/>
</dbReference>
<dbReference type="EC" id="5.4.99.5" evidence="4"/>
<dbReference type="GO" id="GO:0005737">
    <property type="term" value="C:cytoplasm"/>
    <property type="evidence" value="ECO:0007669"/>
    <property type="project" value="UniProtKB-SubCell"/>
</dbReference>
<dbReference type="GO" id="GO:1901747">
    <property type="term" value="P:prephenate(2-) biosynthetic process"/>
    <property type="evidence" value="ECO:0007669"/>
    <property type="project" value="UniProtKB-ARBA"/>
</dbReference>